<proteinExistence type="predicted"/>
<name>A0A8H3CRK9_9AGAM</name>
<gene>
    <name evidence="1" type="ORF">RDB_LOCUS106728</name>
</gene>
<dbReference type="EMBL" id="CAJMXA010003450">
    <property type="protein sequence ID" value="CAE6496144.1"/>
    <property type="molecule type" value="Genomic_DNA"/>
</dbReference>
<evidence type="ECO:0000313" key="2">
    <source>
        <dbReference type="Proteomes" id="UP000663853"/>
    </source>
</evidence>
<comment type="caution">
    <text evidence="1">The sequence shown here is derived from an EMBL/GenBank/DDBJ whole genome shotgun (WGS) entry which is preliminary data.</text>
</comment>
<reference evidence="1" key="1">
    <citation type="submission" date="2021-01" db="EMBL/GenBank/DDBJ databases">
        <authorList>
            <person name="Kaushik A."/>
        </authorList>
    </citation>
    <scope>NUCLEOTIDE SEQUENCE</scope>
    <source>
        <strain evidence="1">AG6-10EEA</strain>
    </source>
</reference>
<dbReference type="AlphaFoldDB" id="A0A8H3CRK9"/>
<protein>
    <submittedName>
        <fullName evidence="1">Uncharacterized protein</fullName>
    </submittedName>
</protein>
<accession>A0A8H3CRK9</accession>
<feature type="non-terminal residue" evidence="1">
    <location>
        <position position="1"/>
    </location>
</feature>
<dbReference type="Proteomes" id="UP000663853">
    <property type="component" value="Unassembled WGS sequence"/>
</dbReference>
<organism evidence="1 2">
    <name type="scientific">Rhizoctonia solani</name>
    <dbReference type="NCBI Taxonomy" id="456999"/>
    <lineage>
        <taxon>Eukaryota</taxon>
        <taxon>Fungi</taxon>
        <taxon>Dikarya</taxon>
        <taxon>Basidiomycota</taxon>
        <taxon>Agaricomycotina</taxon>
        <taxon>Agaricomycetes</taxon>
        <taxon>Cantharellales</taxon>
        <taxon>Ceratobasidiaceae</taxon>
        <taxon>Rhizoctonia</taxon>
    </lineage>
</organism>
<evidence type="ECO:0000313" key="1">
    <source>
        <dbReference type="EMBL" id="CAE6496144.1"/>
    </source>
</evidence>
<sequence length="209" mass="23538">MGKVITFCQISGCSPELEAEDIYDRHDFSDCLNKASESESSVYAKIREAFNLLATEDERAGSQALSIIGPFNDNNKPIRRFEDNPIKLGEILEEAERHVREHPGYRMGSRGMFDLGFCSGPTGDDDCVLISFGAYFWVQTNMLAILAGATQGRVSVQRLWRLAMVKGHYVPNNHYVLPGVDYGPIYEYLEQCPWLLGSVDEKELLKMES</sequence>